<gene>
    <name evidence="3" type="ORF">GSF22_31735</name>
</gene>
<evidence type="ECO:0000256" key="1">
    <source>
        <dbReference type="SAM" id="MobiDB-lite"/>
    </source>
</evidence>
<sequence length="1230" mass="127438">MSDAQPARNLLAVAWGEVLTLVEPVLASADPWRRARLMRALGWDLEAISGVDARTFEEWVGTIRPALAALGQALAEAKWSSLKEIAASATAAGSALGRVGALPPALDSGTLPDVPGLPEALADDLIDHLVLTYLQRRVPWAVPLLVLLGLVTPTAEASPSPPMPAGDAPIRLPRRRAALHLDRLVDVVADPGGYLRGLYAPDGLDTPEQVDAMSARLLPRLAAVLQAYGVDAAHGVRPGIGPDLGEAGLRLADHLLRVRFGRPDGSAAAGPAAAADLPYRLGLTLGLTSWDGRLTAIVAPTGETQLSGSFGEWNVTTDLTGAGSAVAVNSAGVTVTDGGPEVRFDAEIARIGPADGAGWLIGAPDGTHLAIGQLTLRGRGALGTGRDDIDLTVHAGRAELVVRSGDGDGLLARLLPAGGLRIGFDLGLGWSSRTGLHLAGAAALSADYPLHLPLPGGGLEGLRLALTADTSTRTVSLTAATTVNLALGPLRAVVANTGVRLDLTFPAPAPAGTPDPTAGNLGGANLVPRFKAPDGVGLSVTNGVVNGGGYLFVDETRGRYAGVMALSMSTKDGAFAPARGIALQATAILDTRQPDGSRFTDTDGDSSFSLLMIGTFQWFPGLPLFWGISLTGLGLVVGHHRRSNPEEIGNAARAGTLDSLLFPTDVVGRAPSIVAALSRIFPADPTGTVVGAMVRLEMLSRQIVADLAVVVEFPDPVRISVLGRVTIDFKAAGRLRLDAAGVLDLDRRQFTLNAALVDSRLFGRPASGQMLLYASWGAKKTFVATIGGYHPRYVPPANLPVPERFTIQLLKNTKGITLKAYLAVTSNSAQVGGEVLMKFEGGGFLLDGRATLDALVQFKPFWFEVAITAKVALSYKGTDLLVIDLAIALNGPGEWHAWGHARIKFLCWEASASFDWRHGNQPVDRDPSFVDVAALLGDALTGAAAWETGPGLPGAEPVTLRNVTDTGEVLLLSPGATLAVRQNVVPLDVELGRFGTSRITGPNRFTISEVRVGAGDGAVRGTLGAAVLDDFAPGQFQDLTPEQQWMMPGFERQTAGRHVALPEGTALPAAPLTVHVGLDGDDAYDRVIIDDPDSAGREMPATVVASAGSTGDLLATAAGSLRTPTRVTATGSLLARFASTGPAARARTAGAARFDGSGLGLVDHGPAWLPVRNRPGGRRPATTGTVAGRSAATDPAGIPVPTATRAAELASGGDRARPVRRVTVPVGTPT</sequence>
<evidence type="ECO:0000259" key="2">
    <source>
        <dbReference type="Pfam" id="PF20248"/>
    </source>
</evidence>
<organism evidence="3 4">
    <name type="scientific">Micromonospora echinofusca</name>
    <dbReference type="NCBI Taxonomy" id="47858"/>
    <lineage>
        <taxon>Bacteria</taxon>
        <taxon>Bacillati</taxon>
        <taxon>Actinomycetota</taxon>
        <taxon>Actinomycetes</taxon>
        <taxon>Micromonosporales</taxon>
        <taxon>Micromonosporaceae</taxon>
        <taxon>Micromonospora</taxon>
    </lineage>
</organism>
<accession>A0ABS3W172</accession>
<comment type="caution">
    <text evidence="3">The sequence shown here is derived from an EMBL/GenBank/DDBJ whole genome shotgun (WGS) entry which is preliminary data.</text>
</comment>
<feature type="non-terminal residue" evidence="3">
    <location>
        <position position="1230"/>
    </location>
</feature>
<dbReference type="InterPro" id="IPR046538">
    <property type="entry name" value="DUF6603"/>
</dbReference>
<name>A0ABS3W172_MICEH</name>
<dbReference type="RefSeq" id="WP_208817612.1">
    <property type="nucleotide sequence ID" value="NZ_WVUH01000506.1"/>
</dbReference>
<protein>
    <recommendedName>
        <fullName evidence="2">DUF6603 domain-containing protein</fullName>
    </recommendedName>
</protein>
<evidence type="ECO:0000313" key="3">
    <source>
        <dbReference type="EMBL" id="MBO4210530.1"/>
    </source>
</evidence>
<proteinExistence type="predicted"/>
<dbReference type="Pfam" id="PF20248">
    <property type="entry name" value="DUF6603"/>
    <property type="match status" value="1"/>
</dbReference>
<reference evidence="3 4" key="1">
    <citation type="submission" date="2019-12" db="EMBL/GenBank/DDBJ databases">
        <title>Whole genome sequencing of endophytic Actinobacterium Micromonospora sp. MPMI6T.</title>
        <authorList>
            <person name="Evv R."/>
            <person name="Podile A.R."/>
        </authorList>
    </citation>
    <scope>NUCLEOTIDE SEQUENCE [LARGE SCALE GENOMIC DNA]</scope>
    <source>
        <strain evidence="3 4">MPMI6</strain>
    </source>
</reference>
<dbReference type="EMBL" id="WVUH01000506">
    <property type="protein sequence ID" value="MBO4210530.1"/>
    <property type="molecule type" value="Genomic_DNA"/>
</dbReference>
<feature type="domain" description="DUF6603" evidence="2">
    <location>
        <begin position="463"/>
        <end position="1042"/>
    </location>
</feature>
<keyword evidence="4" id="KW-1185">Reference proteome</keyword>
<evidence type="ECO:0000313" key="4">
    <source>
        <dbReference type="Proteomes" id="UP000823521"/>
    </source>
</evidence>
<dbReference type="Proteomes" id="UP000823521">
    <property type="component" value="Unassembled WGS sequence"/>
</dbReference>
<feature type="region of interest" description="Disordered" evidence="1">
    <location>
        <begin position="1171"/>
        <end position="1200"/>
    </location>
</feature>